<name>A0ABR1ETW1_NECAM</name>
<protein>
    <submittedName>
        <fullName evidence="1">Uncharacterized protein</fullName>
    </submittedName>
</protein>
<keyword evidence="2" id="KW-1185">Reference proteome</keyword>
<sequence>MWKDYKNLVKEFGSTSSEYAFLRLRDRKECKFWIVSAHTLAETAEENNKNVFYDDLNASRSEIPNQHVVMVRIDANAKMGLGQQSVVLGKRYYPTECTSDNDNRLTDLCEQMRIIITSTFKRIVAIVLCGKGQHF</sequence>
<accession>A0ABR1ETW1</accession>
<dbReference type="Proteomes" id="UP001303046">
    <property type="component" value="Unassembled WGS sequence"/>
</dbReference>
<dbReference type="EMBL" id="JAVFWL010000006">
    <property type="protein sequence ID" value="KAK6766023.1"/>
    <property type="molecule type" value="Genomic_DNA"/>
</dbReference>
<gene>
    <name evidence="1" type="primary">Necator_chrX.g25914</name>
    <name evidence="1" type="ORF">RB195_025748</name>
</gene>
<organism evidence="1 2">
    <name type="scientific">Necator americanus</name>
    <name type="common">Human hookworm</name>
    <dbReference type="NCBI Taxonomy" id="51031"/>
    <lineage>
        <taxon>Eukaryota</taxon>
        <taxon>Metazoa</taxon>
        <taxon>Ecdysozoa</taxon>
        <taxon>Nematoda</taxon>
        <taxon>Chromadorea</taxon>
        <taxon>Rhabditida</taxon>
        <taxon>Rhabditina</taxon>
        <taxon>Rhabditomorpha</taxon>
        <taxon>Strongyloidea</taxon>
        <taxon>Ancylostomatidae</taxon>
        <taxon>Bunostominae</taxon>
        <taxon>Necator</taxon>
    </lineage>
</organism>
<evidence type="ECO:0000313" key="1">
    <source>
        <dbReference type="EMBL" id="KAK6766023.1"/>
    </source>
</evidence>
<comment type="caution">
    <text evidence="1">The sequence shown here is derived from an EMBL/GenBank/DDBJ whole genome shotgun (WGS) entry which is preliminary data.</text>
</comment>
<proteinExistence type="predicted"/>
<evidence type="ECO:0000313" key="2">
    <source>
        <dbReference type="Proteomes" id="UP001303046"/>
    </source>
</evidence>
<reference evidence="1 2" key="1">
    <citation type="submission" date="2023-08" db="EMBL/GenBank/DDBJ databases">
        <title>A Necator americanus chromosomal reference genome.</title>
        <authorList>
            <person name="Ilik V."/>
            <person name="Petrzelkova K.J."/>
            <person name="Pardy F."/>
            <person name="Fuh T."/>
            <person name="Niatou-Singa F.S."/>
            <person name="Gouil Q."/>
            <person name="Baker L."/>
            <person name="Ritchie M.E."/>
            <person name="Jex A.R."/>
            <person name="Gazzola D."/>
            <person name="Li H."/>
            <person name="Toshio Fujiwara R."/>
            <person name="Zhan B."/>
            <person name="Aroian R.V."/>
            <person name="Pafco B."/>
            <person name="Schwarz E.M."/>
        </authorList>
    </citation>
    <scope>NUCLEOTIDE SEQUENCE [LARGE SCALE GENOMIC DNA]</scope>
    <source>
        <strain evidence="1 2">Aroian</strain>
        <tissue evidence="1">Whole animal</tissue>
    </source>
</reference>